<feature type="region of interest" description="Disordered" evidence="8">
    <location>
        <begin position="198"/>
        <end position="239"/>
    </location>
</feature>
<comment type="similarity">
    <text evidence="2 7">Belongs to the universal ribosomal protein uL10 family.</text>
</comment>
<dbReference type="GO" id="GO:0003735">
    <property type="term" value="F:structural constituent of ribosome"/>
    <property type="evidence" value="ECO:0007669"/>
    <property type="project" value="InterPro"/>
</dbReference>
<dbReference type="InterPro" id="IPR001790">
    <property type="entry name" value="Ribosomal_uL10"/>
</dbReference>
<dbReference type="InterPro" id="IPR047865">
    <property type="entry name" value="Ribosomal_uL10_bac_type"/>
</dbReference>
<protein>
    <recommendedName>
        <fullName evidence="6 7">Large ribosomal subunit protein uL10</fullName>
    </recommendedName>
</protein>
<gene>
    <name evidence="7 9" type="primary">rplJ</name>
    <name evidence="9" type="ORF">IPN02_01110</name>
</gene>
<dbReference type="PANTHER" id="PTHR11560">
    <property type="entry name" value="39S RIBOSOMAL PROTEIN L10, MITOCHONDRIAL"/>
    <property type="match status" value="1"/>
</dbReference>
<keyword evidence="3 7" id="KW-0689">Ribosomal protein</keyword>
<dbReference type="PROSITE" id="PS01109">
    <property type="entry name" value="RIBOSOMAL_L10"/>
    <property type="match status" value="1"/>
</dbReference>
<evidence type="ECO:0000256" key="4">
    <source>
        <dbReference type="ARBA" id="ARBA00023274"/>
    </source>
</evidence>
<comment type="caution">
    <text evidence="9">The sequence shown here is derived from an EMBL/GenBank/DDBJ whole genome shotgun (WGS) entry which is preliminary data.</text>
</comment>
<reference evidence="9 10" key="1">
    <citation type="submission" date="2020-10" db="EMBL/GenBank/DDBJ databases">
        <title>Connecting structure to function with the recovery of over 1000 high-quality activated sludge metagenome-assembled genomes encoding full-length rRNA genes using long-read sequencing.</title>
        <authorList>
            <person name="Singleton C.M."/>
            <person name="Petriglieri F."/>
            <person name="Kristensen J.M."/>
            <person name="Kirkegaard R.H."/>
            <person name="Michaelsen T.Y."/>
            <person name="Andersen M.H."/>
            <person name="Karst S.M."/>
            <person name="Dueholm M.S."/>
            <person name="Nielsen P.H."/>
            <person name="Albertsen M."/>
        </authorList>
    </citation>
    <scope>NUCLEOTIDE SEQUENCE [LARGE SCALE GENOMIC DNA]</scope>
    <source>
        <strain evidence="9">Lyne_18-Q3-R50-59_MAXAC.006</strain>
    </source>
</reference>
<sequence length="239" mass="24662">MTDNPEHPEAAEHEAEADAKEPRPEKVAVVTEVKERMSEAEAVILTEYRGLSVKELQSLRASLTEAGAVYKVYKNTLVRRAADELDWDLADLLVGPTAMAFVASDVGSAAKALTEFAKGQPLLVLKGGVMGGDVLDDQAVKALADLPSGPEIYSKLAAGINGTARGLAAGIHGTHRSLAYVLQAAIDGGVFADDVAATAEPTTEAAPAADAPEAPADDATPDTNTEAPAADAAESTEES</sequence>
<evidence type="ECO:0000313" key="10">
    <source>
        <dbReference type="Proteomes" id="UP000727993"/>
    </source>
</evidence>
<organism evidence="9 10">
    <name type="scientific">Candidatus Neomicrothrix subdominans</name>
    <dbReference type="NCBI Taxonomy" id="2954438"/>
    <lineage>
        <taxon>Bacteria</taxon>
        <taxon>Bacillati</taxon>
        <taxon>Actinomycetota</taxon>
        <taxon>Acidimicrobiia</taxon>
        <taxon>Acidimicrobiales</taxon>
        <taxon>Microthrixaceae</taxon>
        <taxon>Candidatus Neomicrothrix</taxon>
    </lineage>
</organism>
<dbReference type="GO" id="GO:0015934">
    <property type="term" value="C:large ribosomal subunit"/>
    <property type="evidence" value="ECO:0007669"/>
    <property type="project" value="InterPro"/>
</dbReference>
<dbReference type="NCBIfam" id="NF000955">
    <property type="entry name" value="PRK00099.1-1"/>
    <property type="match status" value="1"/>
</dbReference>
<evidence type="ECO:0000256" key="6">
    <source>
        <dbReference type="ARBA" id="ARBA00035202"/>
    </source>
</evidence>
<keyword evidence="7" id="KW-0694">RNA-binding</keyword>
<evidence type="ECO:0000256" key="5">
    <source>
        <dbReference type="ARBA" id="ARBA00026025"/>
    </source>
</evidence>
<evidence type="ECO:0000256" key="2">
    <source>
        <dbReference type="ARBA" id="ARBA00008889"/>
    </source>
</evidence>
<dbReference type="GO" id="GO:0070180">
    <property type="term" value="F:large ribosomal subunit rRNA binding"/>
    <property type="evidence" value="ECO:0007669"/>
    <property type="project" value="UniProtKB-UniRule"/>
</dbReference>
<feature type="compositionally biased region" description="Low complexity" evidence="8">
    <location>
        <begin position="221"/>
        <end position="233"/>
    </location>
</feature>
<dbReference type="InterPro" id="IPR022973">
    <property type="entry name" value="Ribosomal_uL10_bac"/>
</dbReference>
<dbReference type="InterPro" id="IPR002363">
    <property type="entry name" value="Ribosomal_uL10_CS_bac"/>
</dbReference>
<comment type="function">
    <text evidence="1 7">Forms part of the ribosomal stalk, playing a central role in the interaction of the ribosome with GTP-bound translation factors.</text>
</comment>
<evidence type="ECO:0000256" key="7">
    <source>
        <dbReference type="HAMAP-Rule" id="MF_00362"/>
    </source>
</evidence>
<name>A0A936N9B8_9ACTN</name>
<dbReference type="CDD" id="cd05797">
    <property type="entry name" value="Ribosomal_L10"/>
    <property type="match status" value="1"/>
</dbReference>
<dbReference type="Proteomes" id="UP000727993">
    <property type="component" value="Unassembled WGS sequence"/>
</dbReference>
<dbReference type="Pfam" id="PF00466">
    <property type="entry name" value="Ribosomal_L10"/>
    <property type="match status" value="1"/>
</dbReference>
<keyword evidence="4 7" id="KW-0687">Ribonucleoprotein</keyword>
<dbReference type="GO" id="GO:0006412">
    <property type="term" value="P:translation"/>
    <property type="evidence" value="ECO:0007669"/>
    <property type="project" value="UniProtKB-UniRule"/>
</dbReference>
<evidence type="ECO:0000313" key="9">
    <source>
        <dbReference type="EMBL" id="MBK9295479.1"/>
    </source>
</evidence>
<comment type="subunit">
    <text evidence="5 7">Part of the ribosomal stalk of the 50S ribosomal subunit. The N-terminus interacts with L11 and the large rRNA to form the base of the stalk. The C-terminus forms an elongated spine to which L12 dimers bind in a sequential fashion forming a multimeric L10(L12)X complex.</text>
</comment>
<dbReference type="Gene3D" id="3.30.70.1730">
    <property type="match status" value="1"/>
</dbReference>
<dbReference type="InterPro" id="IPR043141">
    <property type="entry name" value="Ribosomal_uL10-like_sf"/>
</dbReference>
<dbReference type="AlphaFoldDB" id="A0A936N9B8"/>
<dbReference type="SUPFAM" id="SSF160369">
    <property type="entry name" value="Ribosomal protein L10-like"/>
    <property type="match status" value="1"/>
</dbReference>
<feature type="region of interest" description="Disordered" evidence="8">
    <location>
        <begin position="1"/>
        <end position="25"/>
    </location>
</feature>
<proteinExistence type="inferred from homology"/>
<dbReference type="HAMAP" id="MF_00362">
    <property type="entry name" value="Ribosomal_uL10"/>
    <property type="match status" value="1"/>
</dbReference>
<evidence type="ECO:0000256" key="8">
    <source>
        <dbReference type="SAM" id="MobiDB-lite"/>
    </source>
</evidence>
<accession>A0A936N9B8</accession>
<evidence type="ECO:0000256" key="3">
    <source>
        <dbReference type="ARBA" id="ARBA00022980"/>
    </source>
</evidence>
<evidence type="ECO:0000256" key="1">
    <source>
        <dbReference type="ARBA" id="ARBA00002633"/>
    </source>
</evidence>
<dbReference type="EMBL" id="JADJZA010000001">
    <property type="protein sequence ID" value="MBK9295479.1"/>
    <property type="molecule type" value="Genomic_DNA"/>
</dbReference>
<keyword evidence="7" id="KW-0699">rRNA-binding</keyword>
<feature type="compositionally biased region" description="Low complexity" evidence="8">
    <location>
        <begin position="198"/>
        <end position="214"/>
    </location>
</feature>